<reference evidence="1" key="1">
    <citation type="submission" date="2018-05" db="EMBL/GenBank/DDBJ databases">
        <authorList>
            <person name="Lanie J.A."/>
            <person name="Ng W.-L."/>
            <person name="Kazmierczak K.M."/>
            <person name="Andrzejewski T.M."/>
            <person name="Davidsen T.M."/>
            <person name="Wayne K.J."/>
            <person name="Tettelin H."/>
            <person name="Glass J.I."/>
            <person name="Rusch D."/>
            <person name="Podicherti R."/>
            <person name="Tsui H.-C.T."/>
            <person name="Winkler M.E."/>
        </authorList>
    </citation>
    <scope>NUCLEOTIDE SEQUENCE</scope>
</reference>
<sequence length="113" mass="12665">MVGTTAPAVRVGPIPYSQLPALLAFPNFKTMMRIRSSLEIHCQRLFRNILHRIGLVLKTHGKPSPITPENQQTFLGQKAERSLNPDSVIAQDIEGTTIHGLGVRERGWIKVYH</sequence>
<name>A0A382RCJ1_9ZZZZ</name>
<organism evidence="1">
    <name type="scientific">marine metagenome</name>
    <dbReference type="NCBI Taxonomy" id="408172"/>
    <lineage>
        <taxon>unclassified sequences</taxon>
        <taxon>metagenomes</taxon>
        <taxon>ecological metagenomes</taxon>
    </lineage>
</organism>
<evidence type="ECO:0000313" key="1">
    <source>
        <dbReference type="EMBL" id="SVC94728.1"/>
    </source>
</evidence>
<dbReference type="AlphaFoldDB" id="A0A382RCJ1"/>
<proteinExistence type="predicted"/>
<accession>A0A382RCJ1</accession>
<gene>
    <name evidence="1" type="ORF">METZ01_LOCUS347582</name>
</gene>
<feature type="non-terminal residue" evidence="1">
    <location>
        <position position="113"/>
    </location>
</feature>
<dbReference type="EMBL" id="UINC01120316">
    <property type="protein sequence ID" value="SVC94728.1"/>
    <property type="molecule type" value="Genomic_DNA"/>
</dbReference>
<protein>
    <submittedName>
        <fullName evidence="1">Uncharacterized protein</fullName>
    </submittedName>
</protein>